<dbReference type="EMBL" id="PFLI01000065">
    <property type="protein sequence ID" value="PIY72259.1"/>
    <property type="molecule type" value="Genomic_DNA"/>
</dbReference>
<dbReference type="NCBIfam" id="TIGR02532">
    <property type="entry name" value="IV_pilin_GFxxxE"/>
    <property type="match status" value="1"/>
</dbReference>
<keyword evidence="2" id="KW-0488">Methylation</keyword>
<evidence type="ECO:0000256" key="6">
    <source>
        <dbReference type="SAM" id="Phobius"/>
    </source>
</evidence>
<feature type="transmembrane region" description="Helical" evidence="6">
    <location>
        <begin position="6"/>
        <end position="34"/>
    </location>
</feature>
<dbReference type="Gene3D" id="3.30.700.10">
    <property type="entry name" value="Glycoprotein, Type 4 Pilin"/>
    <property type="match status" value="1"/>
</dbReference>
<dbReference type="AlphaFoldDB" id="A0A2M7QIY3"/>
<dbReference type="GO" id="GO:0015628">
    <property type="term" value="P:protein secretion by the type II secretion system"/>
    <property type="evidence" value="ECO:0007669"/>
    <property type="project" value="InterPro"/>
</dbReference>
<keyword evidence="3 6" id="KW-0812">Transmembrane</keyword>
<dbReference type="Proteomes" id="UP000229401">
    <property type="component" value="Unassembled WGS sequence"/>
</dbReference>
<keyword evidence="5 6" id="KW-0472">Membrane</keyword>
<comment type="caution">
    <text evidence="7">The sequence shown here is derived from an EMBL/GenBank/DDBJ whole genome shotgun (WGS) entry which is preliminary data.</text>
</comment>
<comment type="subcellular location">
    <subcellularLocation>
        <location evidence="1">Membrane</location>
        <topology evidence="1">Single-pass membrane protein</topology>
    </subcellularLocation>
</comment>
<protein>
    <recommendedName>
        <fullName evidence="9">Type II secretion system protein GspG C-terminal domain-containing protein</fullName>
    </recommendedName>
</protein>
<accession>A0A2M7QIY3</accession>
<dbReference type="PRINTS" id="PR00813">
    <property type="entry name" value="BCTERIALGSPG"/>
</dbReference>
<dbReference type="Pfam" id="PF07963">
    <property type="entry name" value="N_methyl"/>
    <property type="match status" value="1"/>
</dbReference>
<organism evidence="7 8">
    <name type="scientific">Candidatus Roizmanbacteria bacterium CG_4_10_14_0_8_um_filter_33_9</name>
    <dbReference type="NCBI Taxonomy" id="1974826"/>
    <lineage>
        <taxon>Bacteria</taxon>
        <taxon>Candidatus Roizmaniibacteriota</taxon>
    </lineage>
</organism>
<evidence type="ECO:0000256" key="2">
    <source>
        <dbReference type="ARBA" id="ARBA00022481"/>
    </source>
</evidence>
<dbReference type="InterPro" id="IPR000983">
    <property type="entry name" value="Bac_GSPG_pilin"/>
</dbReference>
<evidence type="ECO:0000256" key="3">
    <source>
        <dbReference type="ARBA" id="ARBA00022692"/>
    </source>
</evidence>
<dbReference type="PANTHER" id="PTHR30093:SF44">
    <property type="entry name" value="TYPE II SECRETION SYSTEM CORE PROTEIN G"/>
    <property type="match status" value="1"/>
</dbReference>
<evidence type="ECO:0008006" key="9">
    <source>
        <dbReference type="Google" id="ProtNLM"/>
    </source>
</evidence>
<evidence type="ECO:0000256" key="5">
    <source>
        <dbReference type="ARBA" id="ARBA00023136"/>
    </source>
</evidence>
<evidence type="ECO:0000256" key="4">
    <source>
        <dbReference type="ARBA" id="ARBA00022989"/>
    </source>
</evidence>
<dbReference type="GO" id="GO:0015627">
    <property type="term" value="C:type II protein secretion system complex"/>
    <property type="evidence" value="ECO:0007669"/>
    <property type="project" value="InterPro"/>
</dbReference>
<evidence type="ECO:0000313" key="7">
    <source>
        <dbReference type="EMBL" id="PIY72259.1"/>
    </source>
</evidence>
<proteinExistence type="predicted"/>
<dbReference type="InterPro" id="IPR045584">
    <property type="entry name" value="Pilin-like"/>
</dbReference>
<evidence type="ECO:0000256" key="1">
    <source>
        <dbReference type="ARBA" id="ARBA00004167"/>
    </source>
</evidence>
<dbReference type="InterPro" id="IPR012902">
    <property type="entry name" value="N_methyl_site"/>
</dbReference>
<name>A0A2M7QIY3_9BACT</name>
<dbReference type="SUPFAM" id="SSF54523">
    <property type="entry name" value="Pili subunits"/>
    <property type="match status" value="1"/>
</dbReference>
<dbReference type="PANTHER" id="PTHR30093">
    <property type="entry name" value="GENERAL SECRETION PATHWAY PROTEIN G"/>
    <property type="match status" value="1"/>
</dbReference>
<evidence type="ECO:0000313" key="8">
    <source>
        <dbReference type="Proteomes" id="UP000229401"/>
    </source>
</evidence>
<dbReference type="GO" id="GO:0016020">
    <property type="term" value="C:membrane"/>
    <property type="evidence" value="ECO:0007669"/>
    <property type="project" value="UniProtKB-SubCell"/>
</dbReference>
<sequence length="139" mass="15457">MKNKQFGFTLLEMLVVLGIIGVIMTIITSSFSTAQKKARDTKRKTDINTIQKAVEQYYSVCGYKYPTPINTPDIGSVYCEDPSTVIMTLAPKDPKTDDPYVYTAPDDGVSYSLCIPTREAARVFESEESVSTFCVSNQQ</sequence>
<reference evidence="8" key="1">
    <citation type="submission" date="2017-09" db="EMBL/GenBank/DDBJ databases">
        <title>Depth-based differentiation of microbial function through sediment-hosted aquifers and enrichment of novel symbionts in the deep terrestrial subsurface.</title>
        <authorList>
            <person name="Probst A.J."/>
            <person name="Ladd B."/>
            <person name="Jarett J.K."/>
            <person name="Geller-Mcgrath D.E."/>
            <person name="Sieber C.M.K."/>
            <person name="Emerson J.B."/>
            <person name="Anantharaman K."/>
            <person name="Thomas B.C."/>
            <person name="Malmstrom R."/>
            <person name="Stieglmeier M."/>
            <person name="Klingl A."/>
            <person name="Woyke T."/>
            <person name="Ryan C.M."/>
            <person name="Banfield J.F."/>
        </authorList>
    </citation>
    <scope>NUCLEOTIDE SEQUENCE [LARGE SCALE GENOMIC DNA]</scope>
</reference>
<keyword evidence="4 6" id="KW-1133">Transmembrane helix</keyword>
<gene>
    <name evidence="7" type="ORF">COY87_01960</name>
</gene>